<reference evidence="1 2" key="1">
    <citation type="journal article" date="2012" name="PLoS Pathog.">
        <title>Diverse lifestyles and strategies of plant pathogenesis encoded in the genomes of eighteen Dothideomycetes fungi.</title>
        <authorList>
            <person name="Ohm R.A."/>
            <person name="Feau N."/>
            <person name="Henrissat B."/>
            <person name="Schoch C.L."/>
            <person name="Horwitz B.A."/>
            <person name="Barry K.W."/>
            <person name="Condon B.J."/>
            <person name="Copeland A.C."/>
            <person name="Dhillon B."/>
            <person name="Glaser F."/>
            <person name="Hesse C.N."/>
            <person name="Kosti I."/>
            <person name="LaButti K."/>
            <person name="Lindquist E.A."/>
            <person name="Lucas S."/>
            <person name="Salamov A.A."/>
            <person name="Bradshaw R.E."/>
            <person name="Ciuffetti L."/>
            <person name="Hamelin R.C."/>
            <person name="Kema G.H.J."/>
            <person name="Lawrence C."/>
            <person name="Scott J.A."/>
            <person name="Spatafora J.W."/>
            <person name="Turgeon B.G."/>
            <person name="de Wit P.J.G.M."/>
            <person name="Zhong S."/>
            <person name="Goodwin S.B."/>
            <person name="Grigoriev I.V."/>
        </authorList>
    </citation>
    <scope>NUCLEOTIDE SEQUENCE [LARGE SCALE GENOMIC DNA]</scope>
    <source>
        <strain evidence="1 2">UAMH 10762</strain>
    </source>
</reference>
<dbReference type="RefSeq" id="XP_007680939.1">
    <property type="nucleotide sequence ID" value="XM_007682749.1"/>
</dbReference>
<protein>
    <submittedName>
        <fullName evidence="1">Uncharacterized protein</fullName>
    </submittedName>
</protein>
<accession>M2MZY7</accession>
<sequence>MPWKTVVRSHPSLESEICLRTIRLRLQVVKLQAGTCLVLDDLPSCPHTRDTAEAIASSFNAYRGCIEHVVGPSAARVPPLLRRGKFCGALHPLLVEAHRYANQPPRTAPQRVPAQYRITESTAAGFVDPLQEEDAANPAATGT</sequence>
<organism evidence="1 2">
    <name type="scientific">Baudoinia panamericana (strain UAMH 10762)</name>
    <name type="common">Angels' share fungus</name>
    <name type="synonym">Baudoinia compniacensis (strain UAMH 10762)</name>
    <dbReference type="NCBI Taxonomy" id="717646"/>
    <lineage>
        <taxon>Eukaryota</taxon>
        <taxon>Fungi</taxon>
        <taxon>Dikarya</taxon>
        <taxon>Ascomycota</taxon>
        <taxon>Pezizomycotina</taxon>
        <taxon>Dothideomycetes</taxon>
        <taxon>Dothideomycetidae</taxon>
        <taxon>Mycosphaerellales</taxon>
        <taxon>Teratosphaeriaceae</taxon>
        <taxon>Baudoinia</taxon>
    </lineage>
</organism>
<dbReference type="AlphaFoldDB" id="M2MZY7"/>
<dbReference type="GeneID" id="19113697"/>
<evidence type="ECO:0000313" key="1">
    <source>
        <dbReference type="EMBL" id="EMC91890.1"/>
    </source>
</evidence>
<dbReference type="KEGG" id="bcom:BAUCODRAFT_39035"/>
<gene>
    <name evidence="1" type="ORF">BAUCODRAFT_39035</name>
</gene>
<dbReference type="EMBL" id="KB445563">
    <property type="protein sequence ID" value="EMC91890.1"/>
    <property type="molecule type" value="Genomic_DNA"/>
</dbReference>
<evidence type="ECO:0000313" key="2">
    <source>
        <dbReference type="Proteomes" id="UP000011761"/>
    </source>
</evidence>
<keyword evidence="2" id="KW-1185">Reference proteome</keyword>
<dbReference type="Proteomes" id="UP000011761">
    <property type="component" value="Unassembled WGS sequence"/>
</dbReference>
<proteinExistence type="predicted"/>
<name>M2MZY7_BAUPA</name>
<dbReference type="HOGENOM" id="CLU_1805807_0_0_1"/>